<accession>A0ABU0EWM4</accession>
<keyword evidence="4" id="KW-1185">Reference proteome</keyword>
<sequence>MRRLKRPFAAAALLAGLLTLAVAPSAGAAQPAGEAVTSIDGLVLRPAHPVKPGGVDLQADEQAYLLGPVSDPGRCLDADLNTINGNGTKVQLWDCNEYAANQAWYIRQIPEGYYRFQNVYSGRYLDADLNTINRNGTKLQLWDYVAGGSNQWFAAAAIPEGYTRFQNVRSGRYLDADLNTSFRNGTVVQLWDYLAGHNNQWWF</sequence>
<organism evidence="3 4">
    <name type="scientific">Amycolatopsis thermophila</name>
    <dbReference type="NCBI Taxonomy" id="206084"/>
    <lineage>
        <taxon>Bacteria</taxon>
        <taxon>Bacillati</taxon>
        <taxon>Actinomycetota</taxon>
        <taxon>Actinomycetes</taxon>
        <taxon>Pseudonocardiales</taxon>
        <taxon>Pseudonocardiaceae</taxon>
        <taxon>Amycolatopsis</taxon>
    </lineage>
</organism>
<feature type="chain" id="PRO_5045804561" description="Ricin B lectin domain-containing protein" evidence="1">
    <location>
        <begin position="29"/>
        <end position="203"/>
    </location>
</feature>
<dbReference type="Gene3D" id="2.80.10.50">
    <property type="match status" value="1"/>
</dbReference>
<dbReference type="PROSITE" id="PS50231">
    <property type="entry name" value="RICIN_B_LECTIN"/>
    <property type="match status" value="1"/>
</dbReference>
<dbReference type="CDD" id="cd00161">
    <property type="entry name" value="beta-trefoil_Ricin-like"/>
    <property type="match status" value="1"/>
</dbReference>
<dbReference type="SMART" id="SM00458">
    <property type="entry name" value="RICIN"/>
    <property type="match status" value="1"/>
</dbReference>
<dbReference type="Proteomes" id="UP001229651">
    <property type="component" value="Unassembled WGS sequence"/>
</dbReference>
<evidence type="ECO:0000313" key="3">
    <source>
        <dbReference type="EMBL" id="MDQ0379711.1"/>
    </source>
</evidence>
<dbReference type="SUPFAM" id="SSF50370">
    <property type="entry name" value="Ricin B-like lectins"/>
    <property type="match status" value="1"/>
</dbReference>
<protein>
    <recommendedName>
        <fullName evidence="2">Ricin B lectin domain-containing protein</fullName>
    </recommendedName>
</protein>
<dbReference type="RefSeq" id="WP_306993189.1">
    <property type="nucleotide sequence ID" value="NZ_JAUSUT010000001.1"/>
</dbReference>
<name>A0ABU0EWM4_9PSEU</name>
<proteinExistence type="predicted"/>
<dbReference type="Pfam" id="PF14200">
    <property type="entry name" value="RicinB_lectin_2"/>
    <property type="match status" value="1"/>
</dbReference>
<keyword evidence="1" id="KW-0732">Signal</keyword>
<evidence type="ECO:0000259" key="2">
    <source>
        <dbReference type="SMART" id="SM00458"/>
    </source>
</evidence>
<gene>
    <name evidence="3" type="ORF">FB470_003705</name>
</gene>
<dbReference type="EMBL" id="JAUSUT010000001">
    <property type="protein sequence ID" value="MDQ0379711.1"/>
    <property type="molecule type" value="Genomic_DNA"/>
</dbReference>
<evidence type="ECO:0000256" key="1">
    <source>
        <dbReference type="SAM" id="SignalP"/>
    </source>
</evidence>
<comment type="caution">
    <text evidence="3">The sequence shown here is derived from an EMBL/GenBank/DDBJ whole genome shotgun (WGS) entry which is preliminary data.</text>
</comment>
<reference evidence="3 4" key="1">
    <citation type="submission" date="2023-07" db="EMBL/GenBank/DDBJ databases">
        <title>Sequencing the genomes of 1000 actinobacteria strains.</title>
        <authorList>
            <person name="Klenk H.-P."/>
        </authorList>
    </citation>
    <scope>NUCLEOTIDE SEQUENCE [LARGE SCALE GENOMIC DNA]</scope>
    <source>
        <strain evidence="3 4">DSM 45805</strain>
    </source>
</reference>
<dbReference type="InterPro" id="IPR035992">
    <property type="entry name" value="Ricin_B-like_lectins"/>
</dbReference>
<dbReference type="InterPro" id="IPR000772">
    <property type="entry name" value="Ricin_B_lectin"/>
</dbReference>
<feature type="domain" description="Ricin B lectin" evidence="2">
    <location>
        <begin position="61"/>
        <end position="203"/>
    </location>
</feature>
<evidence type="ECO:0000313" key="4">
    <source>
        <dbReference type="Proteomes" id="UP001229651"/>
    </source>
</evidence>
<feature type="signal peptide" evidence="1">
    <location>
        <begin position="1"/>
        <end position="28"/>
    </location>
</feature>